<dbReference type="OrthoDB" id="3176171at2759"/>
<evidence type="ECO:0000259" key="8">
    <source>
        <dbReference type="PROSITE" id="PS50067"/>
    </source>
</evidence>
<evidence type="ECO:0000256" key="5">
    <source>
        <dbReference type="PROSITE-ProRule" id="PRU00283"/>
    </source>
</evidence>
<dbReference type="GO" id="GO:0005524">
    <property type="term" value="F:ATP binding"/>
    <property type="evidence" value="ECO:0007669"/>
    <property type="project" value="UniProtKB-UniRule"/>
</dbReference>
<dbReference type="InterPro" id="IPR001752">
    <property type="entry name" value="Kinesin_motor_dom"/>
</dbReference>
<feature type="region of interest" description="Disordered" evidence="7">
    <location>
        <begin position="341"/>
        <end position="360"/>
    </location>
</feature>
<keyword evidence="3 5" id="KW-0067">ATP-binding</keyword>
<name>A0A250XN53_9CHLO</name>
<proteinExistence type="inferred from homology"/>
<keyword evidence="4 5" id="KW-0505">Motor protein</keyword>
<feature type="coiled-coil region" evidence="6">
    <location>
        <begin position="191"/>
        <end position="325"/>
    </location>
</feature>
<organism evidence="9 10">
    <name type="scientific">Chlamydomonas eustigma</name>
    <dbReference type="NCBI Taxonomy" id="1157962"/>
    <lineage>
        <taxon>Eukaryota</taxon>
        <taxon>Viridiplantae</taxon>
        <taxon>Chlorophyta</taxon>
        <taxon>core chlorophytes</taxon>
        <taxon>Chlorophyceae</taxon>
        <taxon>CS clade</taxon>
        <taxon>Chlamydomonadales</taxon>
        <taxon>Chlamydomonadaceae</taxon>
        <taxon>Chlamydomonas</taxon>
    </lineage>
</organism>
<dbReference type="GO" id="GO:0005874">
    <property type="term" value="C:microtubule"/>
    <property type="evidence" value="ECO:0007669"/>
    <property type="project" value="UniProtKB-KW"/>
</dbReference>
<dbReference type="STRING" id="1157962.A0A250XN53"/>
<evidence type="ECO:0000256" key="6">
    <source>
        <dbReference type="SAM" id="Coils"/>
    </source>
</evidence>
<keyword evidence="6" id="KW-0175">Coiled coil</keyword>
<evidence type="ECO:0000313" key="9">
    <source>
        <dbReference type="EMBL" id="GAX84446.1"/>
    </source>
</evidence>
<comment type="caution">
    <text evidence="9">The sequence shown here is derived from an EMBL/GenBank/DDBJ whole genome shotgun (WGS) entry which is preliminary data.</text>
</comment>
<reference evidence="9 10" key="1">
    <citation type="submission" date="2017-08" db="EMBL/GenBank/DDBJ databases">
        <title>Acidophilic green algal genome provides insights into adaptation to an acidic environment.</title>
        <authorList>
            <person name="Hirooka S."/>
            <person name="Hirose Y."/>
            <person name="Kanesaki Y."/>
            <person name="Higuchi S."/>
            <person name="Fujiwara T."/>
            <person name="Onuma R."/>
            <person name="Era A."/>
            <person name="Ohbayashi R."/>
            <person name="Uzuka A."/>
            <person name="Nozaki H."/>
            <person name="Yoshikawa H."/>
            <person name="Miyagishima S.Y."/>
        </authorList>
    </citation>
    <scope>NUCLEOTIDE SEQUENCE [LARGE SCALE GENOMIC DNA]</scope>
    <source>
        <strain evidence="9 10">NIES-2499</strain>
    </source>
</reference>
<dbReference type="InterPro" id="IPR027640">
    <property type="entry name" value="Kinesin-like_fam"/>
</dbReference>
<dbReference type="GO" id="GO:0003777">
    <property type="term" value="F:microtubule motor activity"/>
    <property type="evidence" value="ECO:0007669"/>
    <property type="project" value="InterPro"/>
</dbReference>
<dbReference type="GO" id="GO:0008017">
    <property type="term" value="F:microtubule binding"/>
    <property type="evidence" value="ECO:0007669"/>
    <property type="project" value="InterPro"/>
</dbReference>
<feature type="binding site" evidence="5">
    <location>
        <begin position="663"/>
        <end position="670"/>
    </location>
    <ligand>
        <name>ATP</name>
        <dbReference type="ChEBI" id="CHEBI:30616"/>
    </ligand>
</feature>
<feature type="region of interest" description="Disordered" evidence="7">
    <location>
        <begin position="943"/>
        <end position="993"/>
    </location>
</feature>
<dbReference type="EMBL" id="BEGY01000125">
    <property type="protein sequence ID" value="GAX84446.1"/>
    <property type="molecule type" value="Genomic_DNA"/>
</dbReference>
<dbReference type="Pfam" id="PF00225">
    <property type="entry name" value="Kinesin"/>
    <property type="match status" value="1"/>
</dbReference>
<comment type="similarity">
    <text evidence="5">Belongs to the TRAFAC class myosin-kinesin ATPase superfamily. Kinesin family.</text>
</comment>
<keyword evidence="10" id="KW-1185">Reference proteome</keyword>
<gene>
    <name evidence="9" type="ORF">CEUSTIGMA_g11866.t1</name>
</gene>
<feature type="domain" description="Kinesin motor" evidence="8">
    <location>
        <begin position="590"/>
        <end position="909"/>
    </location>
</feature>
<evidence type="ECO:0000313" key="10">
    <source>
        <dbReference type="Proteomes" id="UP000232323"/>
    </source>
</evidence>
<dbReference type="InterPro" id="IPR036961">
    <property type="entry name" value="Kinesin_motor_dom_sf"/>
</dbReference>
<dbReference type="GO" id="GO:0007018">
    <property type="term" value="P:microtubule-based movement"/>
    <property type="evidence" value="ECO:0007669"/>
    <property type="project" value="InterPro"/>
</dbReference>
<dbReference type="PANTHER" id="PTHR47972">
    <property type="entry name" value="KINESIN-LIKE PROTEIN KLP-3"/>
    <property type="match status" value="1"/>
</dbReference>
<dbReference type="Gene3D" id="3.40.850.10">
    <property type="entry name" value="Kinesin motor domain"/>
    <property type="match status" value="1"/>
</dbReference>
<evidence type="ECO:0000256" key="4">
    <source>
        <dbReference type="ARBA" id="ARBA00023175"/>
    </source>
</evidence>
<dbReference type="PRINTS" id="PR00380">
    <property type="entry name" value="KINESINHEAVY"/>
</dbReference>
<evidence type="ECO:0000256" key="2">
    <source>
        <dbReference type="ARBA" id="ARBA00022741"/>
    </source>
</evidence>
<protein>
    <recommendedName>
        <fullName evidence="8">Kinesin motor domain-containing protein</fullName>
    </recommendedName>
</protein>
<sequence length="993" mass="108916">MLKLASKFGDLQEQLQLLNKRESLTQIDARHIANQVFGPGRILHPPAHPPQHTSFSTQQAGATVQLLQNQPANSAEIFLSSLSNRQTEDILFDFKSKSGNSQMIKHAADVFEESELVALCDDGLNKQLQRTKDGATEASRIQELAALVKLLRKCVRELASRASHYVDGCAKMEKDLVKQVEGAQLQSEIAVKSLEAELAGVKKDLAQCEATFKTEKAKWGADLEDQKYEMMRLKRELDRIMEERDRARDECKKAEQGRQQLEVELKELKKHSTQQIREVSINQSEAVQKLTEGAERREAALKEERQRLTKRLDAAQGCVEALQGELAMLQQVHEKEAAALKTKTAEEASKSQTLNQLQTEHDSVKKQLAGMTKEVESLSLDLQNSEHQREKLEGLLQESLLQSGEQGRNLEVLQVQRNAERAIWAEEKEAFVITQQQSNLRESALIDEKNMLKTAVTSAIEQKECMESQMAALNRDFSTLVNESVNLRNQVDFAAGNQQVAEQHVAELQLKSDALSSQLNEAMEELQVKSSRLQDIEGEFGALKEVLGEFGQRDVVNNLLQKVAVLQNALTSSDAIRRKLHNELVQVKGNIRVYCRVKPHATSTIRCMPDQSSLQISVDGKDHAMEFDRVYGPTSTQDQVFSGVSELVQSALDGYHVCLFSYGQTGAGKTYTMQGSEQPSGRGIIPRAVEKILETVARLQDQEWEYTMEASCIEIYNNQLRDLLGGPTAPYISDQSAIKHDPSGGHTTVNGVSRVTITDTNMAAQLVQRAASSRSCEATAMNSVSSRSHSVFMLYIAGSHPPSGTQLQGCLCLVDLAGSERLDRSQAEGLRKAEACAINQSLSCIGDVFAALASKNSHVPYRNSKLTYLLQPCLGGNGKTLMLVNVNPEPASAYESLCSLKFAAKVNGCETAAKGGAKRNFVDIGSSLASAGSSSSVEDAKRLSLPGFPKLPGMPEPSAKRMSMMVSSGGAKRAALPGSGIPQAGASKRPRPS</sequence>
<accession>A0A250XN53</accession>
<evidence type="ECO:0000256" key="7">
    <source>
        <dbReference type="SAM" id="MobiDB-lite"/>
    </source>
</evidence>
<dbReference type="AlphaFoldDB" id="A0A250XN53"/>
<evidence type="ECO:0000256" key="3">
    <source>
        <dbReference type="ARBA" id="ARBA00022840"/>
    </source>
</evidence>
<dbReference type="SMART" id="SM00129">
    <property type="entry name" value="KISc"/>
    <property type="match status" value="1"/>
</dbReference>
<evidence type="ECO:0000256" key="1">
    <source>
        <dbReference type="ARBA" id="ARBA00022701"/>
    </source>
</evidence>
<keyword evidence="1" id="KW-0493">Microtubule</keyword>
<dbReference type="Proteomes" id="UP000232323">
    <property type="component" value="Unassembled WGS sequence"/>
</dbReference>
<dbReference type="PROSITE" id="PS50067">
    <property type="entry name" value="KINESIN_MOTOR_2"/>
    <property type="match status" value="1"/>
</dbReference>
<dbReference type="SUPFAM" id="SSF52540">
    <property type="entry name" value="P-loop containing nucleoside triphosphate hydrolases"/>
    <property type="match status" value="1"/>
</dbReference>
<dbReference type="InterPro" id="IPR027417">
    <property type="entry name" value="P-loop_NTPase"/>
</dbReference>
<feature type="coiled-coil region" evidence="6">
    <location>
        <begin position="456"/>
        <end position="539"/>
    </location>
</feature>
<dbReference type="PANTHER" id="PTHR47972:SF45">
    <property type="entry name" value="PROTEIN CLARET SEGREGATIONAL"/>
    <property type="match status" value="1"/>
</dbReference>
<keyword evidence="2 5" id="KW-0547">Nucleotide-binding</keyword>